<dbReference type="PANTHER" id="PTHR30465:SF0">
    <property type="entry name" value="OLIGOPEPTIDE TRANSPORT SYSTEM PERMEASE PROTEIN APPB"/>
    <property type="match status" value="1"/>
</dbReference>
<accession>A0ABV6P8F0</accession>
<evidence type="ECO:0000256" key="1">
    <source>
        <dbReference type="ARBA" id="ARBA00004651"/>
    </source>
</evidence>
<keyword evidence="2 7" id="KW-0813">Transport</keyword>
<dbReference type="PROSITE" id="PS50928">
    <property type="entry name" value="ABC_TM1"/>
    <property type="match status" value="1"/>
</dbReference>
<keyword evidence="4 7" id="KW-0812">Transmembrane</keyword>
<dbReference type="Gene3D" id="1.10.3720.10">
    <property type="entry name" value="MetI-like"/>
    <property type="match status" value="1"/>
</dbReference>
<evidence type="ECO:0000256" key="3">
    <source>
        <dbReference type="ARBA" id="ARBA00022475"/>
    </source>
</evidence>
<feature type="transmembrane region" description="Helical" evidence="7">
    <location>
        <begin position="9"/>
        <end position="27"/>
    </location>
</feature>
<dbReference type="RefSeq" id="WP_377458086.1">
    <property type="nucleotide sequence ID" value="NZ_JBHLUB010000003.1"/>
</dbReference>
<evidence type="ECO:0000256" key="4">
    <source>
        <dbReference type="ARBA" id="ARBA00022692"/>
    </source>
</evidence>
<keyword evidence="5 7" id="KW-1133">Transmembrane helix</keyword>
<comment type="similarity">
    <text evidence="7">Belongs to the binding-protein-dependent transport system permease family.</text>
</comment>
<dbReference type="Pfam" id="PF00528">
    <property type="entry name" value="BPD_transp_1"/>
    <property type="match status" value="1"/>
</dbReference>
<keyword evidence="6 7" id="KW-0472">Membrane</keyword>
<feature type="transmembrane region" description="Helical" evidence="7">
    <location>
        <begin position="133"/>
        <end position="154"/>
    </location>
</feature>
<feature type="transmembrane region" description="Helical" evidence="7">
    <location>
        <begin position="375"/>
        <end position="393"/>
    </location>
</feature>
<name>A0ABV6P8F0_9MICC</name>
<evidence type="ECO:0000256" key="5">
    <source>
        <dbReference type="ARBA" id="ARBA00022989"/>
    </source>
</evidence>
<dbReference type="InterPro" id="IPR000515">
    <property type="entry name" value="MetI-like"/>
</dbReference>
<evidence type="ECO:0000259" key="8">
    <source>
        <dbReference type="PROSITE" id="PS50928"/>
    </source>
</evidence>
<feature type="transmembrane region" description="Helical" evidence="7">
    <location>
        <begin position="286"/>
        <end position="307"/>
    </location>
</feature>
<dbReference type="EMBL" id="JBHLUB010000003">
    <property type="protein sequence ID" value="MFC0581404.1"/>
    <property type="molecule type" value="Genomic_DNA"/>
</dbReference>
<evidence type="ECO:0000256" key="6">
    <source>
        <dbReference type="ARBA" id="ARBA00023136"/>
    </source>
</evidence>
<dbReference type="PRINTS" id="PR00173">
    <property type="entry name" value="EDTRNSPORT"/>
</dbReference>
<reference evidence="9 10" key="1">
    <citation type="submission" date="2024-09" db="EMBL/GenBank/DDBJ databases">
        <authorList>
            <person name="Sun Q."/>
            <person name="Mori K."/>
        </authorList>
    </citation>
    <scope>NUCLEOTIDE SEQUENCE [LARGE SCALE GENOMIC DNA]</scope>
    <source>
        <strain evidence="9 10">NCAIM B.02604</strain>
    </source>
</reference>
<dbReference type="InterPro" id="IPR035906">
    <property type="entry name" value="MetI-like_sf"/>
</dbReference>
<evidence type="ECO:0000256" key="2">
    <source>
        <dbReference type="ARBA" id="ARBA00022448"/>
    </source>
</evidence>
<feature type="transmembrane region" description="Helical" evidence="7">
    <location>
        <begin position="430"/>
        <end position="450"/>
    </location>
</feature>
<protein>
    <submittedName>
        <fullName evidence="9">ABC transporter permease</fullName>
    </submittedName>
</protein>
<sequence>MIKYALKRFGASVIVMFLASLLLYFLVTHSGDPLSDLRESNDPNREMLMQRRIDFMNLDQPWFLRYLSWLGGVAGCFVGQCDLGTTRNGVQVSDLLANAASSTLRLVVLATVLAIIIGIAVGIVTAIRQYSGLDYAITFLTFLFFSLPVFWAAVLLKEYIGIAYNDWLRYPQMNWVGVGVIALILGLALQAAMGGNLKRRLMTGIGTAIFFFLAVLVMNNFNLFMKPSMGPFGIGIWVLAAAVAVGATALVAGIRNKQVLVPALVTAGIGIISYYATFTLLEEPNWFLIVGLFVLAIVIAVVVARLLGGWNKGAATSVSVVTAIFTSIFILADHIFRAWEGFLRLKPRPISTIGSQTPNFAGNFWEDFLDKGMQMLLPTILLTIISIATYSRYTRASMLEVSQQDYIRTARSKGLNERSVILKHAFRNTLIPITTIVAFDFAGLIGGALVTERVFGWKGMGELFQTGLQEIDPIPVMAFFLITGTAAVFFNLIADLMYAVLDPRIRL</sequence>
<proteinExistence type="inferred from homology"/>
<evidence type="ECO:0000313" key="10">
    <source>
        <dbReference type="Proteomes" id="UP001589862"/>
    </source>
</evidence>
<keyword evidence="10" id="KW-1185">Reference proteome</keyword>
<organism evidence="9 10">
    <name type="scientific">Micrococcoides hystricis</name>
    <dbReference type="NCBI Taxonomy" id="1572761"/>
    <lineage>
        <taxon>Bacteria</taxon>
        <taxon>Bacillati</taxon>
        <taxon>Actinomycetota</taxon>
        <taxon>Actinomycetes</taxon>
        <taxon>Micrococcales</taxon>
        <taxon>Micrococcaceae</taxon>
        <taxon>Micrococcoides</taxon>
    </lineage>
</organism>
<evidence type="ECO:0000313" key="9">
    <source>
        <dbReference type="EMBL" id="MFC0581404.1"/>
    </source>
</evidence>
<dbReference type="Proteomes" id="UP001589862">
    <property type="component" value="Unassembled WGS sequence"/>
</dbReference>
<feature type="transmembrane region" description="Helical" evidence="7">
    <location>
        <begin position="259"/>
        <end position="280"/>
    </location>
</feature>
<feature type="transmembrane region" description="Helical" evidence="7">
    <location>
        <begin position="106"/>
        <end position="126"/>
    </location>
</feature>
<keyword evidence="3" id="KW-1003">Cell membrane</keyword>
<comment type="subcellular location">
    <subcellularLocation>
        <location evidence="1 7">Cell membrane</location>
        <topology evidence="1 7">Multi-pass membrane protein</topology>
    </subcellularLocation>
</comment>
<feature type="transmembrane region" description="Helical" evidence="7">
    <location>
        <begin position="476"/>
        <end position="501"/>
    </location>
</feature>
<feature type="transmembrane region" description="Helical" evidence="7">
    <location>
        <begin position="314"/>
        <end position="336"/>
    </location>
</feature>
<feature type="transmembrane region" description="Helical" evidence="7">
    <location>
        <begin position="205"/>
        <end position="225"/>
    </location>
</feature>
<evidence type="ECO:0000256" key="7">
    <source>
        <dbReference type="RuleBase" id="RU363032"/>
    </source>
</evidence>
<dbReference type="SUPFAM" id="SSF161098">
    <property type="entry name" value="MetI-like"/>
    <property type="match status" value="1"/>
</dbReference>
<dbReference type="CDD" id="cd06261">
    <property type="entry name" value="TM_PBP2"/>
    <property type="match status" value="1"/>
</dbReference>
<gene>
    <name evidence="9" type="ORF">ACFFFR_03225</name>
</gene>
<feature type="transmembrane region" description="Helical" evidence="7">
    <location>
        <begin position="231"/>
        <end position="252"/>
    </location>
</feature>
<feature type="domain" description="ABC transmembrane type-1" evidence="8">
    <location>
        <begin position="100"/>
        <end position="498"/>
    </location>
</feature>
<dbReference type="PANTHER" id="PTHR30465">
    <property type="entry name" value="INNER MEMBRANE ABC TRANSPORTER"/>
    <property type="match status" value="1"/>
</dbReference>
<comment type="caution">
    <text evidence="9">The sequence shown here is derived from an EMBL/GenBank/DDBJ whole genome shotgun (WGS) entry which is preliminary data.</text>
</comment>
<feature type="transmembrane region" description="Helical" evidence="7">
    <location>
        <begin position="174"/>
        <end position="193"/>
    </location>
</feature>